<gene>
    <name evidence="9" type="ORF">YALI1_B06489g</name>
</gene>
<dbReference type="GeneID" id="2906917"/>
<dbReference type="InterPro" id="IPR029063">
    <property type="entry name" value="SAM-dependent_MTases_sf"/>
</dbReference>
<evidence type="ECO:0000256" key="2">
    <source>
        <dbReference type="ARBA" id="ARBA00025783"/>
    </source>
</evidence>
<evidence type="ECO:0000313" key="10">
    <source>
        <dbReference type="Proteomes" id="UP000182444"/>
    </source>
</evidence>
<name>A0A1D8N6H1_YARLL</name>
<dbReference type="KEGG" id="yli:2906917"/>
<feature type="compositionally biased region" description="Gly residues" evidence="8">
    <location>
        <begin position="69"/>
        <end position="80"/>
    </location>
</feature>
<dbReference type="VEuPathDB" id="FungiDB:YALI1_B06489g"/>
<dbReference type="GO" id="GO:0071164">
    <property type="term" value="F:RNA cap trimethylguanosine synthase activity"/>
    <property type="evidence" value="ECO:0007669"/>
    <property type="project" value="TreeGrafter"/>
</dbReference>
<dbReference type="CDD" id="cd02440">
    <property type="entry name" value="AdoMet_MTases"/>
    <property type="match status" value="1"/>
</dbReference>
<comment type="catalytic activity">
    <reaction evidence="3">
        <text>a 5'-end (N(2),N(7)-dimethyl 5'-triphosphoguanosine)-ribonucleoside in snoRNA + S-adenosyl-L-methionine = a 5'-end (N(2),N(2),N(7)-trimethyl 5'-triphosphoguanosine)-ribonucleoside in snoRNA + S-adenosyl-L-homocysteine + H(+)</text>
        <dbReference type="Rhea" id="RHEA:78507"/>
        <dbReference type="Rhea" id="RHEA-COMP:19088"/>
        <dbReference type="Rhea" id="RHEA-COMP:19090"/>
        <dbReference type="ChEBI" id="CHEBI:15378"/>
        <dbReference type="ChEBI" id="CHEBI:57856"/>
        <dbReference type="ChEBI" id="CHEBI:59789"/>
        <dbReference type="ChEBI" id="CHEBI:167623"/>
        <dbReference type="ChEBI" id="CHEBI:172880"/>
    </reaction>
    <physiologicalReaction direction="left-to-right" evidence="3">
        <dbReference type="Rhea" id="RHEA:78508"/>
    </physiologicalReaction>
</comment>
<feature type="compositionally biased region" description="Low complexity" evidence="8">
    <location>
        <begin position="81"/>
        <end position="119"/>
    </location>
</feature>
<evidence type="ECO:0000313" key="9">
    <source>
        <dbReference type="EMBL" id="AOW01231.1"/>
    </source>
</evidence>
<dbReference type="RefSeq" id="XP_500507.4">
    <property type="nucleotide sequence ID" value="XM_500507.4"/>
</dbReference>
<dbReference type="InterPro" id="IPR019012">
    <property type="entry name" value="RNA_cap_Gua-N2-MeTrfase"/>
</dbReference>
<accession>A0A1D8N6H1</accession>
<dbReference type="eggNOG" id="KOG2730">
    <property type="taxonomic scope" value="Eukaryota"/>
</dbReference>
<dbReference type="PANTHER" id="PTHR14741">
    <property type="entry name" value="S-ADENOSYLMETHIONINE-DEPENDENT METHYLTRANSFERASE RELATED"/>
    <property type="match status" value="1"/>
</dbReference>
<dbReference type="AlphaFoldDB" id="A0A1D8N6H1"/>
<organism evidence="9 10">
    <name type="scientific">Yarrowia lipolytica</name>
    <name type="common">Candida lipolytica</name>
    <dbReference type="NCBI Taxonomy" id="4952"/>
    <lineage>
        <taxon>Eukaryota</taxon>
        <taxon>Fungi</taxon>
        <taxon>Dikarya</taxon>
        <taxon>Ascomycota</taxon>
        <taxon>Saccharomycotina</taxon>
        <taxon>Dipodascomycetes</taxon>
        <taxon>Dipodascales</taxon>
        <taxon>Dipodascales incertae sedis</taxon>
        <taxon>Yarrowia</taxon>
    </lineage>
</organism>
<evidence type="ECO:0000256" key="8">
    <source>
        <dbReference type="SAM" id="MobiDB-lite"/>
    </source>
</evidence>
<dbReference type="Pfam" id="PF09445">
    <property type="entry name" value="Methyltransf_15"/>
    <property type="match status" value="1"/>
</dbReference>
<evidence type="ECO:0000256" key="4">
    <source>
        <dbReference type="ARBA" id="ARBA00048740"/>
    </source>
</evidence>
<evidence type="ECO:0000256" key="7">
    <source>
        <dbReference type="ARBA" id="ARBA00049790"/>
    </source>
</evidence>
<comment type="similarity">
    <text evidence="2">Belongs to the methyltransferase superfamily. Trimethylguanosine synthase family.</text>
</comment>
<dbReference type="VEuPathDB" id="FungiDB:YALI0_B04774g"/>
<dbReference type="Proteomes" id="UP000182444">
    <property type="component" value="Chromosome 1B"/>
</dbReference>
<dbReference type="PANTHER" id="PTHR14741:SF32">
    <property type="entry name" value="TRIMETHYLGUANOSINE SYNTHASE"/>
    <property type="match status" value="1"/>
</dbReference>
<comment type="catalytic activity">
    <reaction evidence="5">
        <text>a 5'-end (N(2),N(7)-dimethyl 5'-triphosphoguanosine)-ribonucleoside in snRNA + S-adenosyl-L-methionine = a 5'-end (N(2),N(2),N(7)-trimethyl 5'-triphosphoguanosine)-ribonucleoside in snRNA + S-adenosyl-L-homocysteine + H(+)</text>
        <dbReference type="Rhea" id="RHEA:78479"/>
        <dbReference type="Rhea" id="RHEA-COMP:19087"/>
        <dbReference type="Rhea" id="RHEA-COMP:19089"/>
        <dbReference type="ChEBI" id="CHEBI:15378"/>
        <dbReference type="ChEBI" id="CHEBI:57856"/>
        <dbReference type="ChEBI" id="CHEBI:59789"/>
        <dbReference type="ChEBI" id="CHEBI:167623"/>
        <dbReference type="ChEBI" id="CHEBI:172880"/>
    </reaction>
    <physiologicalReaction direction="left-to-right" evidence="5">
        <dbReference type="Rhea" id="RHEA:78480"/>
    </physiologicalReaction>
</comment>
<sequence>MAKKKRTVGISGVAAFLNSARTEEVKVESHRFKRQKIEFAPTAGADKTESSDSDGPEEDSMHAPPRGGVEVGGSSGGSDSGAGADSGCEAHSDSGSGADSGSEADSSSSSSSSSDSSSDSESKTEAATETEDSTIYHTTLPPALPEEIESGSGSGSEAAEPEYIKEHPRSATAGYTRHTPYWPDYSTLPKSLSNYYNQRHFLFSKFDEGVLLNNAQWFSTTPELVAEQVAQHLWSRFPDPNLVVVDAFGGAGGNAIQLAHYYDHVICIDIEPESITCAKQNAWVYGVSEKIQFVVGDCLEVLARPEFQSITDIIFGSPPWGGPSYKSHGGKFDLFVMEPLELRTIHDAFFKVTDNVCYFLPKNSDLEQLQHVCGAITALVDVNTGKNPFASLWPVQQQWAKTVCREKLGLEVALKQTRAGDDVKEEDLGKSNEGVTLTYNYINGRLKGCMVYLGGLA</sequence>
<evidence type="ECO:0000256" key="3">
    <source>
        <dbReference type="ARBA" id="ARBA00047418"/>
    </source>
</evidence>
<feature type="compositionally biased region" description="Basic and acidic residues" evidence="8">
    <location>
        <begin position="21"/>
        <end position="30"/>
    </location>
</feature>
<dbReference type="Gene3D" id="3.40.50.150">
    <property type="entry name" value="Vaccinia Virus protein VP39"/>
    <property type="match status" value="1"/>
</dbReference>
<dbReference type="SUPFAM" id="SSF53335">
    <property type="entry name" value="S-adenosyl-L-methionine-dependent methyltransferases"/>
    <property type="match status" value="1"/>
</dbReference>
<dbReference type="GO" id="GO:0005634">
    <property type="term" value="C:nucleus"/>
    <property type="evidence" value="ECO:0007669"/>
    <property type="project" value="TreeGrafter"/>
</dbReference>
<feature type="region of interest" description="Disordered" evidence="8">
    <location>
        <begin position="1"/>
        <end position="137"/>
    </location>
</feature>
<proteinExistence type="inferred from homology"/>
<dbReference type="EMBL" id="CP017554">
    <property type="protein sequence ID" value="AOW01231.1"/>
    <property type="molecule type" value="Genomic_DNA"/>
</dbReference>
<reference evidence="9 10" key="1">
    <citation type="journal article" date="2016" name="PLoS ONE">
        <title>Sequence Assembly of Yarrowia lipolytica Strain W29/CLIB89 Shows Transposable Element Diversity.</title>
        <authorList>
            <person name="Magnan C."/>
            <person name="Yu J."/>
            <person name="Chang I."/>
            <person name="Jahn E."/>
            <person name="Kanomata Y."/>
            <person name="Wu J."/>
            <person name="Zeller M."/>
            <person name="Oakes M."/>
            <person name="Baldi P."/>
            <person name="Sandmeyer S."/>
        </authorList>
    </citation>
    <scope>NUCLEOTIDE SEQUENCE [LARGE SCALE GENOMIC DNA]</scope>
    <source>
        <strain evidence="10">CLIB89(W29)</strain>
    </source>
</reference>
<evidence type="ECO:0000256" key="6">
    <source>
        <dbReference type="ARBA" id="ARBA00049075"/>
    </source>
</evidence>
<comment type="catalytic activity">
    <reaction evidence="4">
        <text>a 5'-end (N(7)-methyl 5'-triphosphoguanosine)-ribonucleoside in snoRNA + S-adenosyl-L-methionine = a 5'-end (N(2),N(7)-dimethyl 5'-triphosphoguanosine)-ribonucleoside in snoRNA + S-adenosyl-L-homocysteine + H(+)</text>
        <dbReference type="Rhea" id="RHEA:78475"/>
        <dbReference type="Rhea" id="RHEA-COMP:19086"/>
        <dbReference type="Rhea" id="RHEA-COMP:19088"/>
        <dbReference type="ChEBI" id="CHEBI:15378"/>
        <dbReference type="ChEBI" id="CHEBI:57856"/>
        <dbReference type="ChEBI" id="CHEBI:59789"/>
        <dbReference type="ChEBI" id="CHEBI:156461"/>
        <dbReference type="ChEBI" id="CHEBI:172880"/>
    </reaction>
    <physiologicalReaction direction="left-to-right" evidence="4">
        <dbReference type="Rhea" id="RHEA:78476"/>
    </physiologicalReaction>
</comment>
<protein>
    <recommendedName>
        <fullName evidence="1">Trimethylguanosine synthase</fullName>
    </recommendedName>
    <alternativeName>
        <fullName evidence="7">Cap-specific guanine-N(2) methyltransferase</fullName>
    </alternativeName>
</protein>
<evidence type="ECO:0000256" key="5">
    <source>
        <dbReference type="ARBA" id="ARBA00048763"/>
    </source>
</evidence>
<evidence type="ECO:0000256" key="1">
    <source>
        <dbReference type="ARBA" id="ARBA00018517"/>
    </source>
</evidence>
<comment type="catalytic activity">
    <reaction evidence="6">
        <text>a 5'-end (N(7)-methyl 5'-triphosphoguanosine)-ribonucleoside in snRNA + S-adenosyl-L-methionine = a 5'-end (N(2),N(7)-dimethyl 5'-triphosphoguanosine)-ribonucleoside in snRNA + S-adenosyl-L-homocysteine + H(+)</text>
        <dbReference type="Rhea" id="RHEA:78471"/>
        <dbReference type="Rhea" id="RHEA-COMP:19085"/>
        <dbReference type="Rhea" id="RHEA-COMP:19087"/>
        <dbReference type="ChEBI" id="CHEBI:15378"/>
        <dbReference type="ChEBI" id="CHEBI:57856"/>
        <dbReference type="ChEBI" id="CHEBI:59789"/>
        <dbReference type="ChEBI" id="CHEBI:156461"/>
        <dbReference type="ChEBI" id="CHEBI:172880"/>
    </reaction>
    <physiologicalReaction direction="left-to-right" evidence="6">
        <dbReference type="Rhea" id="RHEA:78472"/>
    </physiologicalReaction>
</comment>